<dbReference type="InterPro" id="IPR016039">
    <property type="entry name" value="Thiolase-like"/>
</dbReference>
<dbReference type="Pfam" id="PF00698">
    <property type="entry name" value="Acyl_transf_1"/>
    <property type="match status" value="1"/>
</dbReference>
<dbReference type="PROSITE" id="PS50075">
    <property type="entry name" value="CARRIER"/>
    <property type="match status" value="1"/>
</dbReference>
<dbReference type="InterPro" id="IPR020841">
    <property type="entry name" value="PKS_Beta-ketoAc_synthase_dom"/>
</dbReference>
<evidence type="ECO:0000256" key="7">
    <source>
        <dbReference type="PROSITE-ProRule" id="PRU01363"/>
    </source>
</evidence>
<feature type="region of interest" description="C-terminal hotdog fold" evidence="7">
    <location>
        <begin position="1031"/>
        <end position="1178"/>
    </location>
</feature>
<dbReference type="SUPFAM" id="SSF50129">
    <property type="entry name" value="GroES-like"/>
    <property type="match status" value="1"/>
</dbReference>
<dbReference type="SMART" id="SM00826">
    <property type="entry name" value="PKS_DH"/>
    <property type="match status" value="1"/>
</dbReference>
<dbReference type="InterPro" id="IPR057326">
    <property type="entry name" value="KR_dom"/>
</dbReference>
<sequence length="2165" mass="230996">MSSNMDIAIIGMAGRFPGAKDLEQFWRNLRDGVESIRHFTEEELAASGVNPALRSNPRYVRAAPVLEDVDRFDAGFFGFNPREAEQLDPQQRLFLECTWEALERAGYDPRRFPGSIGLYAGASISTYLLGNLAGERDLTMSVENLQTLLGNDKDYLATQVAYKLDLRGPVLTVQTACSTSLVAVHLACQALLDGECELALAGGVTVRLPHHAGYVYQEGGLFSPDGHCRPFDADAKGTVFGSGAGVVVLKKLEDALADGDRIHAVIKGSAINNDGSRKAGFTAPGIDGQVEVISAALGVAQVAPETIGYIEAHGTGTPLGDPIEVDALSEIFGNATKAKRFCALGAVKASIGHLEAAAGIAGLIKTVLALEHRQLPPSLNFAKPNPQIDFDNSPFFVNTRLAEWKRGATPRRAGVSSFGIGGTNAHVVLEEAPERKAPVRAQVAREVVLPLSAKSEEALKALAGEYVKALEEQGAPGVEEAGYTAAVRRAHHEQRLAVVGASREEWTEKLRAWLRGEERPGLTAGKVEEGRRGKVVFVFPGQGSQWEGMGRELMGKEAVFRQAIEACDAALKRHVKWSLKEVLEKGQGLEKVEVIQPALFAVEVALAALWRSWGVEPDAVVGHSMGEVAAAHVAGALSLEDAARVICERSRLVASTSGKGGMAVVELGAEEAEKRIASKGGRVSVAASNGPRSTVLAGEKEAVGEVLKELEGEGKFCRWVKVDYASHSGQMEALKPELMRVLGSVRPKAGSVPIYSTVSMKAGNGADFDAGYWVRNLRERVRFAEVVKKLKEEGHGLFVEMSPHPILKNEVEGSAEGGVIALPSLRRGEPERAALLDSLGALYAAGHEVDWTKQHPQGGWFVALPTYPWQRQRYWIEPSAEQPRRMARLASGAHPLLQHRLELAADARSSIWEGELDVRALLYLDDHKVDGTVVVPGTAYLEMGLAAAAEVLGAGGLVLEKVEFKKALALPEGSVRLQVSVSRDADDVASFSVHSRGQADGSPWILHAEGSLRRGRSAEVVELIDSIVSRCAEVPVGAHYEALRARGLEYGPSFQGITRLWRRDGEALARVQLSATLAPEASSYRAHPALLDAGLQVLAAAAPRGDSGQTSDTFLPVGIERLRLHASPSGPLYSHATLRTSQSADELEGDILLLDEQGRAVIEILGLRARRLETGSQGNDVDSWFYSLAWRPVSRPAATVVEPRGAWLFLADPHGLAEQLAPMLGARAVLVQAAPGLASGHERIGPERYRLDPARKESFRQLFTEAFGNEAPAGVVNLWALGAELPEDAGPEVLPAVEAVGTVGALHLVQAVLQAGWRDAPRVWLVTRGAQAVLESERAPLSPVQAPLWGLARSVAHEHPELRCTAVDLAPVPDARDAAILAEELRSADKEDQVALRGEARYAARLVRGSAEVSSSSEAQRPAGDRPYRLEVASPGVLDSLVLREVQRREPGPGEVEIRVRAASLNFLDVLSALGALPGAAPGESPRLGGECAGVVVSVGEGVSALKPGDEVVAIASHCFGTHVTTLAAFAVRKPAHLSFEEAAGLPVAFMTAHYALHRLGHVEPGERVLIHAASGGTGLAAVRIAQRAGAEVFATAGSEEKRAYLRSLGIRHVMDSRSLAFAEEIQGLTGGAGVDVVLNSLAGAAIQKGLESLAPYGRFLEIGKRPIYENSRVGLLPFRRNLAYHAIDLSRMALDRPERFSGLLREVMERFARRELEPLPVTCLPITEAAEAFRRMAQAKHIGKLVLSLDVPDVRIAPPAEAVRIRPDASYLITGGLGGVGSVLARALVARGAKHLALLGRGGATTPAAREAVASMEAAGARVLVLRADVADAAQLGEALARIRAELPPLRGILHGAVVLDDGVVLQQTPERFRTALAPKVDGAWNLHRLTRNEPLDFFVMLSSVVSVLGSPGQANYAAANAFLDTLVSERRSRGLPGQSINWGPWAEVGLAAAQENRGARAASHGMSSIPPEAGAEAFLRTLLGGAPRPVVMPFHLRRWIQSFPRAAASPLLAELVAEQGASAGAQAGAFRAALLAAEPPARLPLLESHLREQIARVLRLDPSRIDRQTPFNTLGLDSLMALALRNRLEESLGLTLSVTVVWGYPTIAALAPHLAVRMQVPLAPAAEAAPQEQKDRGALDEAMREVSTLSEDDALQALLAGQG</sequence>
<dbReference type="Pfam" id="PF00550">
    <property type="entry name" value="PP-binding"/>
    <property type="match status" value="1"/>
</dbReference>
<feature type="domain" description="Carrier" evidence="9">
    <location>
        <begin position="2043"/>
        <end position="2120"/>
    </location>
</feature>
<dbReference type="SUPFAM" id="SSF52151">
    <property type="entry name" value="FabD/lysophospholipase-like"/>
    <property type="match status" value="1"/>
</dbReference>
<feature type="domain" description="PKS/mFAS DH" evidence="11">
    <location>
        <begin position="894"/>
        <end position="1178"/>
    </location>
</feature>
<dbReference type="CDD" id="cd00833">
    <property type="entry name" value="PKS"/>
    <property type="match status" value="1"/>
</dbReference>
<dbReference type="InterPro" id="IPR016035">
    <property type="entry name" value="Acyl_Trfase/lysoPLipase"/>
</dbReference>
<dbReference type="SUPFAM" id="SSF51735">
    <property type="entry name" value="NAD(P)-binding Rossmann-fold domains"/>
    <property type="match status" value="3"/>
</dbReference>
<dbReference type="InterPro" id="IPR020807">
    <property type="entry name" value="PKS_DH"/>
</dbReference>
<dbReference type="SMART" id="SM01294">
    <property type="entry name" value="PKS_PP_betabranch"/>
    <property type="match status" value="1"/>
</dbReference>
<dbReference type="InterPro" id="IPR036736">
    <property type="entry name" value="ACP-like_sf"/>
</dbReference>
<feature type="active site" description="Proton donor; for dehydratase activity" evidence="7">
    <location>
        <position position="1092"/>
    </location>
</feature>
<evidence type="ECO:0000256" key="8">
    <source>
        <dbReference type="SAM" id="MobiDB-lite"/>
    </source>
</evidence>
<evidence type="ECO:0000256" key="5">
    <source>
        <dbReference type="ARBA" id="ARBA00023268"/>
    </source>
</evidence>
<dbReference type="InterPro" id="IPR036291">
    <property type="entry name" value="NAD(P)-bd_dom_sf"/>
</dbReference>
<dbReference type="Gene3D" id="1.10.1200.10">
    <property type="entry name" value="ACP-like"/>
    <property type="match status" value="1"/>
</dbReference>
<dbReference type="Gene3D" id="3.40.50.720">
    <property type="entry name" value="NAD(P)-binding Rossmann-like Domain"/>
    <property type="match status" value="3"/>
</dbReference>
<evidence type="ECO:0000256" key="1">
    <source>
        <dbReference type="ARBA" id="ARBA00022450"/>
    </source>
</evidence>
<dbReference type="SMART" id="SM00823">
    <property type="entry name" value="PKS_PP"/>
    <property type="match status" value="1"/>
</dbReference>
<dbReference type="Pfam" id="PF02801">
    <property type="entry name" value="Ketoacyl-synt_C"/>
    <property type="match status" value="1"/>
</dbReference>
<feature type="domain" description="Ketosynthase family 3 (KS3)" evidence="10">
    <location>
        <begin position="4"/>
        <end position="431"/>
    </location>
</feature>
<dbReference type="SMART" id="SM00829">
    <property type="entry name" value="PKS_ER"/>
    <property type="match status" value="1"/>
</dbReference>
<dbReference type="SMART" id="SM00822">
    <property type="entry name" value="PKS_KR"/>
    <property type="match status" value="1"/>
</dbReference>
<dbReference type="InterPro" id="IPR014031">
    <property type="entry name" value="Ketoacyl_synth_C"/>
</dbReference>
<reference evidence="12 13" key="1">
    <citation type="submission" date="2019-08" db="EMBL/GenBank/DDBJ databases">
        <title>Archangium and Cystobacter genomes.</title>
        <authorList>
            <person name="Chen I.-C.K."/>
            <person name="Wielgoss S."/>
        </authorList>
    </citation>
    <scope>NUCLEOTIDE SEQUENCE [LARGE SCALE GENOMIC DNA]</scope>
    <source>
        <strain evidence="12 13">Cbm 6</strain>
    </source>
</reference>
<dbReference type="Gene3D" id="3.40.47.10">
    <property type="match status" value="1"/>
</dbReference>
<evidence type="ECO:0000259" key="10">
    <source>
        <dbReference type="PROSITE" id="PS52004"/>
    </source>
</evidence>
<dbReference type="SUPFAM" id="SSF55048">
    <property type="entry name" value="Probable ACP-binding domain of malonyl-CoA ACP transacylase"/>
    <property type="match status" value="1"/>
</dbReference>
<dbReference type="InterPro" id="IPR013149">
    <property type="entry name" value="ADH-like_C"/>
</dbReference>
<keyword evidence="1" id="KW-0596">Phosphopantetheine</keyword>
<dbReference type="PROSITE" id="PS00606">
    <property type="entry name" value="KS3_1"/>
    <property type="match status" value="1"/>
</dbReference>
<dbReference type="SUPFAM" id="SSF47336">
    <property type="entry name" value="ACP-like"/>
    <property type="match status" value="1"/>
</dbReference>
<accession>A0ABY9WT25</accession>
<evidence type="ECO:0000259" key="11">
    <source>
        <dbReference type="PROSITE" id="PS52019"/>
    </source>
</evidence>
<dbReference type="Pfam" id="PF08659">
    <property type="entry name" value="KR"/>
    <property type="match status" value="1"/>
</dbReference>
<keyword evidence="6" id="KW-0012">Acyltransferase</keyword>
<evidence type="ECO:0000256" key="4">
    <source>
        <dbReference type="ARBA" id="ARBA00022857"/>
    </source>
</evidence>
<dbReference type="CDD" id="cd08955">
    <property type="entry name" value="KR_2_FAS_SDR_x"/>
    <property type="match status" value="1"/>
</dbReference>
<dbReference type="InterPro" id="IPR011032">
    <property type="entry name" value="GroES-like_sf"/>
</dbReference>
<evidence type="ECO:0000313" key="13">
    <source>
        <dbReference type="Proteomes" id="UP001611383"/>
    </source>
</evidence>
<dbReference type="Proteomes" id="UP001611383">
    <property type="component" value="Chromosome"/>
</dbReference>
<dbReference type="InterPro" id="IPR020843">
    <property type="entry name" value="ER"/>
</dbReference>
<organism evidence="12 13">
    <name type="scientific">Archangium minus</name>
    <dbReference type="NCBI Taxonomy" id="83450"/>
    <lineage>
        <taxon>Bacteria</taxon>
        <taxon>Pseudomonadati</taxon>
        <taxon>Myxococcota</taxon>
        <taxon>Myxococcia</taxon>
        <taxon>Myxococcales</taxon>
        <taxon>Cystobacterineae</taxon>
        <taxon>Archangiaceae</taxon>
        <taxon>Archangium</taxon>
    </lineage>
</organism>
<gene>
    <name evidence="12" type="ORF">F0U60_24380</name>
</gene>
<dbReference type="InterPro" id="IPR016036">
    <property type="entry name" value="Malonyl_transacylase_ACP-bd"/>
</dbReference>
<dbReference type="PANTHER" id="PTHR43775:SF51">
    <property type="entry name" value="INACTIVE PHENOLPHTHIOCEROL SYNTHESIS POLYKETIDE SYNTHASE TYPE I PKS1-RELATED"/>
    <property type="match status" value="1"/>
</dbReference>
<protein>
    <submittedName>
        <fullName evidence="12">Type I polyketide synthase</fullName>
    </submittedName>
</protein>
<feature type="region of interest" description="Disordered" evidence="8">
    <location>
        <begin position="2127"/>
        <end position="2150"/>
    </location>
</feature>
<dbReference type="PROSITE" id="PS52004">
    <property type="entry name" value="KS3_2"/>
    <property type="match status" value="1"/>
</dbReference>
<dbReference type="Gene3D" id="3.90.180.10">
    <property type="entry name" value="Medium-chain alcohol dehydrogenases, catalytic domain"/>
    <property type="match status" value="1"/>
</dbReference>
<dbReference type="InterPro" id="IPR013154">
    <property type="entry name" value="ADH-like_N"/>
</dbReference>
<dbReference type="InterPro" id="IPR020806">
    <property type="entry name" value="PKS_PP-bd"/>
</dbReference>
<dbReference type="Gene3D" id="3.40.366.10">
    <property type="entry name" value="Malonyl-Coenzyme A Acyl Carrier Protein, domain 2"/>
    <property type="match status" value="1"/>
</dbReference>
<feature type="compositionally biased region" description="Basic and acidic residues" evidence="8">
    <location>
        <begin position="2134"/>
        <end position="2146"/>
    </location>
</feature>
<dbReference type="PANTHER" id="PTHR43775">
    <property type="entry name" value="FATTY ACID SYNTHASE"/>
    <property type="match status" value="1"/>
</dbReference>
<dbReference type="EMBL" id="CP043494">
    <property type="protein sequence ID" value="WNG46913.1"/>
    <property type="molecule type" value="Genomic_DNA"/>
</dbReference>
<keyword evidence="13" id="KW-1185">Reference proteome</keyword>
<feature type="active site" description="Proton acceptor; for dehydratase activity" evidence="7">
    <location>
        <position position="927"/>
    </location>
</feature>
<dbReference type="SUPFAM" id="SSF53901">
    <property type="entry name" value="Thiolase-like"/>
    <property type="match status" value="1"/>
</dbReference>
<dbReference type="SMART" id="SM00827">
    <property type="entry name" value="PKS_AT"/>
    <property type="match status" value="1"/>
</dbReference>
<dbReference type="Gene3D" id="3.10.129.110">
    <property type="entry name" value="Polyketide synthase dehydratase"/>
    <property type="match status" value="1"/>
</dbReference>
<dbReference type="InterPro" id="IPR009081">
    <property type="entry name" value="PP-bd_ACP"/>
</dbReference>
<keyword evidence="4" id="KW-0521">NADP</keyword>
<dbReference type="PROSITE" id="PS52019">
    <property type="entry name" value="PKS_MFAS_DH"/>
    <property type="match status" value="1"/>
</dbReference>
<dbReference type="InterPro" id="IPR049900">
    <property type="entry name" value="PKS_mFAS_DH"/>
</dbReference>
<dbReference type="InterPro" id="IPR050091">
    <property type="entry name" value="PKS_NRPS_Biosynth_Enz"/>
</dbReference>
<dbReference type="InterPro" id="IPR042104">
    <property type="entry name" value="PKS_dehydratase_sf"/>
</dbReference>
<dbReference type="InterPro" id="IPR014043">
    <property type="entry name" value="Acyl_transferase_dom"/>
</dbReference>
<dbReference type="CDD" id="cd05195">
    <property type="entry name" value="enoyl_red"/>
    <property type="match status" value="1"/>
</dbReference>
<dbReference type="Pfam" id="PF00107">
    <property type="entry name" value="ADH_zinc_N"/>
    <property type="match status" value="1"/>
</dbReference>
<dbReference type="Pfam" id="PF21089">
    <property type="entry name" value="PKS_DH_N"/>
    <property type="match status" value="1"/>
</dbReference>
<dbReference type="InterPro" id="IPR014030">
    <property type="entry name" value="Ketoacyl_synth_N"/>
</dbReference>
<dbReference type="SMART" id="SM00825">
    <property type="entry name" value="PKS_KS"/>
    <property type="match status" value="1"/>
</dbReference>
<keyword evidence="2" id="KW-0597">Phosphoprotein</keyword>
<dbReference type="Pfam" id="PF00109">
    <property type="entry name" value="ketoacyl-synt"/>
    <property type="match status" value="1"/>
</dbReference>
<feature type="region of interest" description="N-terminal hotdog fold" evidence="7">
    <location>
        <begin position="894"/>
        <end position="1019"/>
    </location>
</feature>
<dbReference type="PROSITE" id="PS00012">
    <property type="entry name" value="PHOSPHOPANTETHEINE"/>
    <property type="match status" value="1"/>
</dbReference>
<dbReference type="RefSeq" id="WP_395823781.1">
    <property type="nucleotide sequence ID" value="NZ_CP043494.1"/>
</dbReference>
<evidence type="ECO:0000313" key="12">
    <source>
        <dbReference type="EMBL" id="WNG46913.1"/>
    </source>
</evidence>
<keyword evidence="5" id="KW-0511">Multifunctional enzyme</keyword>
<dbReference type="Pfam" id="PF14765">
    <property type="entry name" value="PS-DH"/>
    <property type="match status" value="1"/>
</dbReference>
<dbReference type="InterPro" id="IPR049552">
    <property type="entry name" value="PKS_DH_N"/>
</dbReference>
<name>A0ABY9WT25_9BACT</name>
<dbReference type="InterPro" id="IPR001227">
    <property type="entry name" value="Ac_transferase_dom_sf"/>
</dbReference>
<dbReference type="InterPro" id="IPR013968">
    <property type="entry name" value="PKS_KR"/>
</dbReference>
<dbReference type="InterPro" id="IPR032821">
    <property type="entry name" value="PKS_assoc"/>
</dbReference>
<evidence type="ECO:0000256" key="2">
    <source>
        <dbReference type="ARBA" id="ARBA00022553"/>
    </source>
</evidence>
<dbReference type="InterPro" id="IPR006162">
    <property type="entry name" value="Ppantetheine_attach_site"/>
</dbReference>
<dbReference type="Pfam" id="PF08240">
    <property type="entry name" value="ADH_N"/>
    <property type="match status" value="1"/>
</dbReference>
<dbReference type="InterPro" id="IPR049551">
    <property type="entry name" value="PKS_DH_C"/>
</dbReference>
<evidence type="ECO:0000256" key="3">
    <source>
        <dbReference type="ARBA" id="ARBA00022679"/>
    </source>
</evidence>
<dbReference type="Gene3D" id="3.30.70.3290">
    <property type="match status" value="1"/>
</dbReference>
<keyword evidence="3" id="KW-0808">Transferase</keyword>
<evidence type="ECO:0000256" key="6">
    <source>
        <dbReference type="ARBA" id="ARBA00023315"/>
    </source>
</evidence>
<evidence type="ECO:0000259" key="9">
    <source>
        <dbReference type="PROSITE" id="PS50075"/>
    </source>
</evidence>
<proteinExistence type="predicted"/>
<dbReference type="InterPro" id="IPR018201">
    <property type="entry name" value="Ketoacyl_synth_AS"/>
</dbReference>
<dbReference type="Pfam" id="PF16197">
    <property type="entry name" value="KAsynt_C_assoc"/>
    <property type="match status" value="1"/>
</dbReference>